<evidence type="ECO:0000256" key="1">
    <source>
        <dbReference type="SAM" id="MobiDB-lite"/>
    </source>
</evidence>
<organism evidence="4 5">
    <name type="scientific">Trichoderma longibrachiatum ATCC 18648</name>
    <dbReference type="NCBI Taxonomy" id="983965"/>
    <lineage>
        <taxon>Eukaryota</taxon>
        <taxon>Fungi</taxon>
        <taxon>Dikarya</taxon>
        <taxon>Ascomycota</taxon>
        <taxon>Pezizomycotina</taxon>
        <taxon>Sordariomycetes</taxon>
        <taxon>Hypocreomycetidae</taxon>
        <taxon>Hypocreales</taxon>
        <taxon>Hypocreaceae</taxon>
        <taxon>Trichoderma</taxon>
    </lineage>
</organism>
<protein>
    <submittedName>
        <fullName evidence="4">Uncharacterized protein</fullName>
    </submittedName>
</protein>
<evidence type="ECO:0000313" key="4">
    <source>
        <dbReference type="EMBL" id="PTB75952.1"/>
    </source>
</evidence>
<dbReference type="Pfam" id="PF19343">
    <property type="entry name" value="HAM1_N"/>
    <property type="match status" value="1"/>
</dbReference>
<feature type="region of interest" description="Disordered" evidence="1">
    <location>
        <begin position="866"/>
        <end position="905"/>
    </location>
</feature>
<dbReference type="InterPro" id="IPR045967">
    <property type="entry name" value="HAM1-like_N"/>
</dbReference>
<dbReference type="OrthoDB" id="19394at2759"/>
<gene>
    <name evidence="4" type="ORF">M440DRAFT_1423036</name>
</gene>
<dbReference type="PANTHER" id="PTHR31138:SF1">
    <property type="entry name" value="PDZ DOMAIN-CONTAINING PROTEIN"/>
    <property type="match status" value="1"/>
</dbReference>
<feature type="compositionally biased region" description="Basic and acidic residues" evidence="1">
    <location>
        <begin position="167"/>
        <end position="193"/>
    </location>
</feature>
<evidence type="ECO:0000313" key="5">
    <source>
        <dbReference type="Proteomes" id="UP000240760"/>
    </source>
</evidence>
<feature type="domain" description="HAM1-like C-terminal" evidence="2">
    <location>
        <begin position="698"/>
        <end position="856"/>
    </location>
</feature>
<keyword evidence="5" id="KW-1185">Reference proteome</keyword>
<feature type="compositionally biased region" description="Polar residues" evidence="1">
    <location>
        <begin position="275"/>
        <end position="325"/>
    </location>
</feature>
<evidence type="ECO:0000259" key="3">
    <source>
        <dbReference type="Pfam" id="PF19343"/>
    </source>
</evidence>
<dbReference type="InterPro" id="IPR027842">
    <property type="entry name" value="HAM1-like_C"/>
</dbReference>
<dbReference type="EMBL" id="KZ679133">
    <property type="protein sequence ID" value="PTB75952.1"/>
    <property type="molecule type" value="Genomic_DNA"/>
</dbReference>
<name>A0A2T4C320_TRILO</name>
<evidence type="ECO:0000259" key="2">
    <source>
        <dbReference type="Pfam" id="PF14613"/>
    </source>
</evidence>
<reference evidence="4 5" key="1">
    <citation type="submission" date="2016-07" db="EMBL/GenBank/DDBJ databases">
        <title>Multiple horizontal gene transfer events from other fungi enriched the ability of initially mycotrophic Trichoderma (Ascomycota) to feed on dead plant biomass.</title>
        <authorList>
            <consortium name="DOE Joint Genome Institute"/>
            <person name="Aerts A."/>
            <person name="Atanasova L."/>
            <person name="Chenthamara K."/>
            <person name="Zhang J."/>
            <person name="Grujic M."/>
            <person name="Henrissat B."/>
            <person name="Kuo A."/>
            <person name="Salamov A."/>
            <person name="Lipzen A."/>
            <person name="Labutti K."/>
            <person name="Barry K."/>
            <person name="Miao Y."/>
            <person name="Rahimi M.J."/>
            <person name="Shen Q."/>
            <person name="Grigoriev I.V."/>
            <person name="Kubicek C.P."/>
            <person name="Druzhinina I.S."/>
        </authorList>
    </citation>
    <scope>NUCLEOTIDE SEQUENCE [LARGE SCALE GENOMIC DNA]</scope>
    <source>
        <strain evidence="4 5">ATCC 18648</strain>
    </source>
</reference>
<accession>A0A2T4C320</accession>
<sequence length="905" mass="101195">MANVNKPVNIKKKEEDINRKLQIYGIINAFKNGKTPSNEQIDVALNSFLQSRAFSRPSDKLSDEGKVLVEDAKEVVKLAKQLLLSKNDGNLIQDFIWQTTQYDTQNLQAPNTPVTKDTAARHKDEALEGLRTLGTLLITNGQFRKLLKDASVLVRDMVGDGATSVAERVRPSDEELHRMDEPAPDNTWHEKPELSKEALKNQAKDIYKGDPKKDAKDVASAATGNALPQGGAASHLGGAPQNGGISQYGAGPQYGMAPQAGGIPQSVHPQGVTAEGTQINPSTGLNTNQANLGSDFNNNNQGLSSGPNTNRVNPSSGINAAQNVVNRKLDENLDDETQEKVKRRNEEYRQKTREYLKKKMPQERREQVIFRLKKIILECQQHPDYSQAVQTLLRLAEEYGRHGRNLGKGSADSAKDVRTGLSAAEEDLRTLIERFANGTSTEDLWQSISQIYRDADRDQELRDWFKRVDTYIRRCLLEQGYILADQSTEDWNRLYDQGRYLLRDKYRGHTDRVVDEVKFITDQFDQDPQNKAFGQAVQKLFNDLGTDDNGKPAFKPHLIKDVTDVILPAIFENVAYVPIPRIEYTDPNFDAVIENLVLESDNFMPNVLEVASDNYFRWGRKKIANKRKNSVDIKVTGVQMDLRDVSYHIKRKTGFPSLTDTGVMDLLLPGDGFSFRLKVATPDKKDAQHVFKVEKVDVDVKGLKFKIKKSQHKLLFALFKPIALKAIRPALQKAIEKAIKDQCDKADEFLFQVKQEADRALEEAKRDPENVPNLYNRYYQAAQKRFLQGKEKAKAVTQDKKVNMAVTKQDSIFPDIHLPGGISSKATEYKELAAKGDRWESPVFSIGSAKRSTDIPPVPRIERKAHAVSGGRANGNIDGSANFRGLSAGEGTSGHQLGGQSLTAY</sequence>
<dbReference type="PANTHER" id="PTHR31138">
    <property type="entry name" value="CHROMOSOME 19, WHOLE GENOME SHOTGUN SEQUENCE"/>
    <property type="match status" value="1"/>
</dbReference>
<feature type="domain" description="HAM1-like N-terminal" evidence="3">
    <location>
        <begin position="3"/>
        <end position="686"/>
    </location>
</feature>
<dbReference type="Proteomes" id="UP000240760">
    <property type="component" value="Unassembled WGS sequence"/>
</dbReference>
<dbReference type="AlphaFoldDB" id="A0A2T4C320"/>
<feature type="region of interest" description="Disordered" evidence="1">
    <location>
        <begin position="164"/>
        <end position="193"/>
    </location>
</feature>
<dbReference type="Pfam" id="PF14613">
    <property type="entry name" value="HAM1_C"/>
    <property type="match status" value="1"/>
</dbReference>
<dbReference type="STRING" id="983965.A0A2T4C320"/>
<feature type="region of interest" description="Disordered" evidence="1">
    <location>
        <begin position="229"/>
        <end position="346"/>
    </location>
</feature>
<feature type="compositionally biased region" description="Polar residues" evidence="1">
    <location>
        <begin position="893"/>
        <end position="905"/>
    </location>
</feature>
<dbReference type="Gene3D" id="3.15.10.10">
    <property type="entry name" value="Bactericidal permeability-increasing protein, domain 1"/>
    <property type="match status" value="1"/>
</dbReference>
<proteinExistence type="predicted"/>